<protein>
    <submittedName>
        <fullName evidence="1">Uncharacterized protein</fullName>
    </submittedName>
</protein>
<accession>A0A0F7KDP6</accession>
<proteinExistence type="predicted"/>
<reference evidence="2" key="1">
    <citation type="submission" date="2015-05" db="EMBL/GenBank/DDBJ databases">
        <title>Draft genome of Nitrosomonas communis strain Nm2.</title>
        <authorList>
            <person name="Kozlowski J.A."/>
            <person name="Kits K.D."/>
            <person name="Stein L.Y."/>
        </authorList>
    </citation>
    <scope>NUCLEOTIDE SEQUENCE [LARGE SCALE GENOMIC DNA]</scope>
    <source>
        <strain evidence="2">Nm2</strain>
    </source>
</reference>
<name>A0A0F7KDP6_9PROT</name>
<dbReference type="EMBL" id="CP011451">
    <property type="protein sequence ID" value="AKH37646.1"/>
    <property type="molecule type" value="Genomic_DNA"/>
</dbReference>
<reference evidence="1 2" key="2">
    <citation type="journal article" date="2016" name="Genome Announc.">
        <title>Genome Sequence of Nitrosomonas communis Strain Nm2, a Mesophilic Ammonia-Oxidizing Bacterium Isolated from Mediterranean Soil.</title>
        <authorList>
            <person name="Kozlowski J.A."/>
            <person name="Kits K.D."/>
            <person name="Stein L.Y."/>
        </authorList>
    </citation>
    <scope>NUCLEOTIDE SEQUENCE [LARGE SCALE GENOMIC DNA]</scope>
    <source>
        <strain evidence="1 2">Nm2</strain>
    </source>
</reference>
<organism evidence="1 2">
    <name type="scientific">Nitrosomonas communis</name>
    <dbReference type="NCBI Taxonomy" id="44574"/>
    <lineage>
        <taxon>Bacteria</taxon>
        <taxon>Pseudomonadati</taxon>
        <taxon>Pseudomonadota</taxon>
        <taxon>Betaproteobacteria</taxon>
        <taxon>Nitrosomonadales</taxon>
        <taxon>Nitrosomonadaceae</taxon>
        <taxon>Nitrosomonas</taxon>
    </lineage>
</organism>
<evidence type="ECO:0000313" key="1">
    <source>
        <dbReference type="EMBL" id="AKH37646.1"/>
    </source>
</evidence>
<evidence type="ECO:0000313" key="2">
    <source>
        <dbReference type="Proteomes" id="UP000034156"/>
    </source>
</evidence>
<sequence>MLQDTMAKALRGSLPHKVALCQEAPHLDRKALQAKLEGLSILPKSLTRAETKAWHQLPQDRIMPPGPLSNRAQKGEKIVQRLDSLRRRVVLQAAKKICGATIKQISI</sequence>
<gene>
    <name evidence="1" type="ORF">AAW31_07250</name>
</gene>
<dbReference type="Proteomes" id="UP000034156">
    <property type="component" value="Chromosome"/>
</dbReference>
<keyword evidence="2" id="KW-1185">Reference proteome</keyword>
<dbReference type="AlphaFoldDB" id="A0A0F7KDP6"/>
<dbReference type="KEGG" id="nco:AAW31_07250"/>